<dbReference type="Proteomes" id="UP001321760">
    <property type="component" value="Unassembled WGS sequence"/>
</dbReference>
<comment type="caution">
    <text evidence="3">The sequence shown here is derived from an EMBL/GenBank/DDBJ whole genome shotgun (WGS) entry which is preliminary data.</text>
</comment>
<gene>
    <name evidence="3" type="ORF">QBC34DRAFT_440076</name>
</gene>
<name>A0AAV9GGL9_9PEZI</name>
<feature type="domain" description="F-box" evidence="2">
    <location>
        <begin position="86"/>
        <end position="132"/>
    </location>
</feature>
<dbReference type="EMBL" id="MU865950">
    <property type="protein sequence ID" value="KAK4447318.1"/>
    <property type="molecule type" value="Genomic_DNA"/>
</dbReference>
<dbReference type="AlphaFoldDB" id="A0AAV9GGL9"/>
<feature type="region of interest" description="Disordered" evidence="1">
    <location>
        <begin position="1"/>
        <end position="27"/>
    </location>
</feature>
<evidence type="ECO:0000256" key="1">
    <source>
        <dbReference type="SAM" id="MobiDB-lite"/>
    </source>
</evidence>
<feature type="compositionally biased region" description="Low complexity" evidence="1">
    <location>
        <begin position="1"/>
        <end position="17"/>
    </location>
</feature>
<evidence type="ECO:0000313" key="3">
    <source>
        <dbReference type="EMBL" id="KAK4447318.1"/>
    </source>
</evidence>
<keyword evidence="4" id="KW-1185">Reference proteome</keyword>
<reference evidence="3" key="1">
    <citation type="journal article" date="2023" name="Mol. Phylogenet. Evol.">
        <title>Genome-scale phylogeny and comparative genomics of the fungal order Sordariales.</title>
        <authorList>
            <person name="Hensen N."/>
            <person name="Bonometti L."/>
            <person name="Westerberg I."/>
            <person name="Brannstrom I.O."/>
            <person name="Guillou S."/>
            <person name="Cros-Aarteil S."/>
            <person name="Calhoun S."/>
            <person name="Haridas S."/>
            <person name="Kuo A."/>
            <person name="Mondo S."/>
            <person name="Pangilinan J."/>
            <person name="Riley R."/>
            <person name="LaButti K."/>
            <person name="Andreopoulos B."/>
            <person name="Lipzen A."/>
            <person name="Chen C."/>
            <person name="Yan M."/>
            <person name="Daum C."/>
            <person name="Ng V."/>
            <person name="Clum A."/>
            <person name="Steindorff A."/>
            <person name="Ohm R.A."/>
            <person name="Martin F."/>
            <person name="Silar P."/>
            <person name="Natvig D.O."/>
            <person name="Lalanne C."/>
            <person name="Gautier V."/>
            <person name="Ament-Velasquez S.L."/>
            <person name="Kruys A."/>
            <person name="Hutchinson M.I."/>
            <person name="Powell A.J."/>
            <person name="Barry K."/>
            <person name="Miller A.N."/>
            <person name="Grigoriev I.V."/>
            <person name="Debuchy R."/>
            <person name="Gladieux P."/>
            <person name="Hiltunen Thoren M."/>
            <person name="Johannesson H."/>
        </authorList>
    </citation>
    <scope>NUCLEOTIDE SEQUENCE</scope>
    <source>
        <strain evidence="3">PSN243</strain>
    </source>
</reference>
<dbReference type="InterPro" id="IPR036047">
    <property type="entry name" value="F-box-like_dom_sf"/>
</dbReference>
<accession>A0AAV9GGL9</accession>
<dbReference type="InterPro" id="IPR001810">
    <property type="entry name" value="F-box_dom"/>
</dbReference>
<dbReference type="SUPFAM" id="SSF81383">
    <property type="entry name" value="F-box domain"/>
    <property type="match status" value="1"/>
</dbReference>
<evidence type="ECO:0000313" key="4">
    <source>
        <dbReference type="Proteomes" id="UP001321760"/>
    </source>
</evidence>
<reference evidence="3" key="2">
    <citation type="submission" date="2023-05" db="EMBL/GenBank/DDBJ databases">
        <authorList>
            <consortium name="Lawrence Berkeley National Laboratory"/>
            <person name="Steindorff A."/>
            <person name="Hensen N."/>
            <person name="Bonometti L."/>
            <person name="Westerberg I."/>
            <person name="Brannstrom I.O."/>
            <person name="Guillou S."/>
            <person name="Cros-Aarteil S."/>
            <person name="Calhoun S."/>
            <person name="Haridas S."/>
            <person name="Kuo A."/>
            <person name="Mondo S."/>
            <person name="Pangilinan J."/>
            <person name="Riley R."/>
            <person name="Labutti K."/>
            <person name="Andreopoulos B."/>
            <person name="Lipzen A."/>
            <person name="Chen C."/>
            <person name="Yanf M."/>
            <person name="Daum C."/>
            <person name="Ng V."/>
            <person name="Clum A."/>
            <person name="Ohm R."/>
            <person name="Martin F."/>
            <person name="Silar P."/>
            <person name="Natvig D."/>
            <person name="Lalanne C."/>
            <person name="Gautier V."/>
            <person name="Ament-Velasquez S.L."/>
            <person name="Kruys A."/>
            <person name="Hutchinson M.I."/>
            <person name="Powell A.J."/>
            <person name="Barry K."/>
            <person name="Miller A.N."/>
            <person name="Grigoriev I.V."/>
            <person name="Debuchy R."/>
            <person name="Gladieux P."/>
            <person name="Thoren M.H."/>
            <person name="Johannesson H."/>
        </authorList>
    </citation>
    <scope>NUCLEOTIDE SEQUENCE</scope>
    <source>
        <strain evidence="3">PSN243</strain>
    </source>
</reference>
<dbReference type="PROSITE" id="PS50181">
    <property type="entry name" value="FBOX"/>
    <property type="match status" value="1"/>
</dbReference>
<proteinExistence type="predicted"/>
<protein>
    <recommendedName>
        <fullName evidence="2">F-box domain-containing protein</fullName>
    </recommendedName>
</protein>
<sequence length="336" mass="37079">MHSITTTTQAQKSSTAAPLPGLISLQSQTPEPSTLIAKLARRPTDRDLAQKWLYRTQNPTSQQLTIHLLPKPSSPLLLPNRSTPLTSPLDHLPPELFDLLLPHLDMQSCARLSAASSRCHVLVHTNRIYRENLRFAWSALLAMAATGFMAHHNIHQIHHIIKSHTCAECCAYGPYVFLPTGERCCWECLDSRSLPRFSWGKGLAACGMSEGEVRRRVDAVWQSRAAGRKGVGKNGEGADEGVMYVWNGVMLLKGAEGAETGEEDEGGYICRGCVFLRYLVRGFFRAEEVTEAEVAACTELYGVADLAMHALSRDAFLEHVVRCPGARRLERGSVMG</sequence>
<organism evidence="3 4">
    <name type="scientific">Podospora aff. communis PSN243</name>
    <dbReference type="NCBI Taxonomy" id="3040156"/>
    <lineage>
        <taxon>Eukaryota</taxon>
        <taxon>Fungi</taxon>
        <taxon>Dikarya</taxon>
        <taxon>Ascomycota</taxon>
        <taxon>Pezizomycotina</taxon>
        <taxon>Sordariomycetes</taxon>
        <taxon>Sordariomycetidae</taxon>
        <taxon>Sordariales</taxon>
        <taxon>Podosporaceae</taxon>
        <taxon>Podospora</taxon>
    </lineage>
</organism>
<evidence type="ECO:0000259" key="2">
    <source>
        <dbReference type="PROSITE" id="PS50181"/>
    </source>
</evidence>